<dbReference type="EMBL" id="CP045120">
    <property type="protein sequence ID" value="QIN85371.1"/>
    <property type="molecule type" value="Genomic_DNA"/>
</dbReference>
<proteinExistence type="predicted"/>
<evidence type="ECO:0000256" key="1">
    <source>
        <dbReference type="SAM" id="Phobius"/>
    </source>
</evidence>
<keyword evidence="1" id="KW-1133">Transmembrane helix</keyword>
<dbReference type="AlphaFoldDB" id="A0A6G8QG41"/>
<feature type="transmembrane region" description="Helical" evidence="1">
    <location>
        <begin position="58"/>
        <end position="81"/>
    </location>
</feature>
<keyword evidence="1" id="KW-0472">Membrane</keyword>
<evidence type="ECO:0000313" key="3">
    <source>
        <dbReference type="Proteomes" id="UP000501452"/>
    </source>
</evidence>
<keyword evidence="1" id="KW-0812">Transmembrane</keyword>
<evidence type="ECO:0000313" key="2">
    <source>
        <dbReference type="EMBL" id="QIN85371.1"/>
    </source>
</evidence>
<keyword evidence="2" id="KW-0614">Plasmid</keyword>
<keyword evidence="3" id="KW-1185">Reference proteome</keyword>
<dbReference type="KEGG" id="rub:GBA63_21915"/>
<dbReference type="RefSeq" id="WP_166180611.1">
    <property type="nucleotide sequence ID" value="NZ_CP045120.1"/>
</dbReference>
<feature type="transmembrane region" description="Helical" evidence="1">
    <location>
        <begin position="20"/>
        <end position="46"/>
    </location>
</feature>
<reference evidence="2 3" key="1">
    <citation type="submission" date="2019-10" db="EMBL/GenBank/DDBJ databases">
        <title>Rubrobacter sp nov SCSIO 52090 isolated from a deep-sea sediment in the South China Sea.</title>
        <authorList>
            <person name="Chen R.W."/>
        </authorList>
    </citation>
    <scope>NUCLEOTIDE SEQUENCE [LARGE SCALE GENOMIC DNA]</scope>
    <source>
        <strain evidence="2 3">SCSIO 52909</strain>
        <plasmid evidence="2 3">unnamed1</plasmid>
    </source>
</reference>
<gene>
    <name evidence="2" type="ORF">GBA63_21915</name>
</gene>
<organism evidence="2 3">
    <name type="scientific">Rubrobacter tropicus</name>
    <dbReference type="NCBI Taxonomy" id="2653851"/>
    <lineage>
        <taxon>Bacteria</taxon>
        <taxon>Bacillati</taxon>
        <taxon>Actinomycetota</taxon>
        <taxon>Rubrobacteria</taxon>
        <taxon>Rubrobacterales</taxon>
        <taxon>Rubrobacteraceae</taxon>
        <taxon>Rubrobacter</taxon>
    </lineage>
</organism>
<accession>A0A6G8QG41</accession>
<geneLocation type="plasmid" evidence="2 3">
    <name>unnamed1</name>
</geneLocation>
<protein>
    <submittedName>
        <fullName evidence="2">Uncharacterized protein</fullName>
    </submittedName>
</protein>
<dbReference type="Proteomes" id="UP000501452">
    <property type="component" value="Plasmid unnamed1"/>
</dbReference>
<name>A0A6G8QG41_9ACTN</name>
<sequence>MSETPERLLIPAAGPASGTLPVALPFASLAMVAFFGALVVLSLLVASGRIRLPKRLSGTLLFLAGLALASVAFAAPVFPLASLPPGPRWPLARDRHRIFTGGSRLLHNASLH</sequence>